<gene>
    <name evidence="1" type="ORF">MM415B00949_0030</name>
</gene>
<organism evidence="1">
    <name type="scientific">viral metagenome</name>
    <dbReference type="NCBI Taxonomy" id="1070528"/>
    <lineage>
        <taxon>unclassified sequences</taxon>
        <taxon>metagenomes</taxon>
        <taxon>organismal metagenomes</taxon>
    </lineage>
</organism>
<sequence length="75" mass="8420">MIFGLKHGGAWFRQGNTGMYKQVVMVTTIKDRKKLTDKVKLFVVLEEGLLFLDDDAEVVKEDSFSAEKTLVPVSA</sequence>
<name>A0A6M3IV35_9ZZZZ</name>
<evidence type="ECO:0000313" key="1">
    <source>
        <dbReference type="EMBL" id="QJA61406.1"/>
    </source>
</evidence>
<reference evidence="1" key="1">
    <citation type="submission" date="2020-03" db="EMBL/GenBank/DDBJ databases">
        <title>The deep terrestrial virosphere.</title>
        <authorList>
            <person name="Holmfeldt K."/>
            <person name="Nilsson E."/>
            <person name="Simone D."/>
            <person name="Lopez-Fernandez M."/>
            <person name="Wu X."/>
            <person name="de Brujin I."/>
            <person name="Lundin D."/>
            <person name="Andersson A."/>
            <person name="Bertilsson S."/>
            <person name="Dopson M."/>
        </authorList>
    </citation>
    <scope>NUCLEOTIDE SEQUENCE</scope>
    <source>
        <strain evidence="1">MM415B00949</strain>
    </source>
</reference>
<dbReference type="EMBL" id="MT141440">
    <property type="protein sequence ID" value="QJA61406.1"/>
    <property type="molecule type" value="Genomic_DNA"/>
</dbReference>
<accession>A0A6M3IV35</accession>
<protein>
    <submittedName>
        <fullName evidence="1">Uncharacterized protein</fullName>
    </submittedName>
</protein>
<dbReference type="AlphaFoldDB" id="A0A6M3IV35"/>
<proteinExistence type="predicted"/>